<dbReference type="AlphaFoldDB" id="A0A3A1U1X5"/>
<name>A0A3A1U1X5_9MICO</name>
<protein>
    <submittedName>
        <fullName evidence="1">Uncharacterized protein</fullName>
    </submittedName>
</protein>
<proteinExistence type="predicted"/>
<evidence type="ECO:0000313" key="1">
    <source>
        <dbReference type="EMBL" id="RIX28456.1"/>
    </source>
</evidence>
<keyword evidence="2" id="KW-1185">Reference proteome</keyword>
<comment type="caution">
    <text evidence="1">The sequence shown here is derived from an EMBL/GenBank/DDBJ whole genome shotgun (WGS) entry which is preliminary data.</text>
</comment>
<reference evidence="2" key="1">
    <citation type="submission" date="2018-09" db="EMBL/GenBank/DDBJ databases">
        <authorList>
            <person name="Kim I."/>
        </authorList>
    </citation>
    <scope>NUCLEOTIDE SEQUENCE [LARGE SCALE GENOMIC DNA]</scope>
    <source>
        <strain evidence="2">DD4a</strain>
    </source>
</reference>
<gene>
    <name evidence="1" type="ORF">D1781_13590</name>
</gene>
<dbReference type="Proteomes" id="UP000265742">
    <property type="component" value="Unassembled WGS sequence"/>
</dbReference>
<accession>A0A3A1U1X5</accession>
<sequence length="161" mass="17846">MPDLFVAQRGVRLANGQSEWLPVVGIEAKFGAMVNSAFDYCPAGEHILEESGDRYSSQVICYVNGCWLADSAEEEVRPIGYVWLGRKPKMVGPAFVAREKVPEFAEAQREALEQWKSMDHWDIVGERGLMNRAGLPGLAAALRPHLARWSSAASGPRPHRL</sequence>
<dbReference type="EMBL" id="QXTG01000002">
    <property type="protein sequence ID" value="RIX28456.1"/>
    <property type="molecule type" value="Genomic_DNA"/>
</dbReference>
<organism evidence="1 2">
    <name type="scientific">Amnibacterium setariae</name>
    <dbReference type="NCBI Taxonomy" id="2306585"/>
    <lineage>
        <taxon>Bacteria</taxon>
        <taxon>Bacillati</taxon>
        <taxon>Actinomycetota</taxon>
        <taxon>Actinomycetes</taxon>
        <taxon>Micrococcales</taxon>
        <taxon>Microbacteriaceae</taxon>
        <taxon>Amnibacterium</taxon>
    </lineage>
</organism>
<evidence type="ECO:0000313" key="2">
    <source>
        <dbReference type="Proteomes" id="UP000265742"/>
    </source>
</evidence>